<keyword evidence="3" id="KW-1185">Reference proteome</keyword>
<feature type="transmembrane region" description="Helical" evidence="1">
    <location>
        <begin position="48"/>
        <end position="68"/>
    </location>
</feature>
<evidence type="ECO:0000256" key="1">
    <source>
        <dbReference type="SAM" id="Phobius"/>
    </source>
</evidence>
<proteinExistence type="predicted"/>
<feature type="transmembrane region" description="Helical" evidence="1">
    <location>
        <begin position="20"/>
        <end position="41"/>
    </location>
</feature>
<organism evidence="2 3">
    <name type="scientific">Streptomyces rochei</name>
    <name type="common">Streptomyces parvullus</name>
    <dbReference type="NCBI Taxonomy" id="1928"/>
    <lineage>
        <taxon>Bacteria</taxon>
        <taxon>Bacillati</taxon>
        <taxon>Actinomycetota</taxon>
        <taxon>Actinomycetes</taxon>
        <taxon>Kitasatosporales</taxon>
        <taxon>Streptomycetaceae</taxon>
        <taxon>Streptomyces</taxon>
        <taxon>Streptomyces rochei group</taxon>
    </lineage>
</organism>
<keyword evidence="1" id="KW-0812">Transmembrane</keyword>
<gene>
    <name evidence="2" type="ORF">ACGU38_13325</name>
</gene>
<evidence type="ECO:0000313" key="2">
    <source>
        <dbReference type="EMBL" id="MFG6296321.1"/>
    </source>
</evidence>
<sequence length="326" mass="35871">MPGGAGTPGPAAGGVRIAPVVLKVLITVVVSTVAYVITNLFDQTGDDLWKIAVSVVIGGSALIVQYMVDFEQRLGAVESGHRERSRELEGHFNHLSDAAGLLGELDQAGMSTSDARRLIKSLNRVGAQGPEIVKAFARSEVENLASVVTDLTGMTAHWPRDNNEWLIRLTECARRTIDATSSSVDQPFWSTDSAGPYLDAQAEAMRVRGVTIRRLFMIREDERSNPEFMERFQQLCQDQRDAGISVRVRVLSPAQQLDRPLPRPVVARDVVIFDSELYLEFDPDRQEGNVQTRLDAEGRRVDGQVRTFNALWATATEEVPSPTVSG</sequence>
<protein>
    <recommendedName>
        <fullName evidence="4">Phosphatidylserine/phosphatidylglycerophosphate/ cardiolipin synthase family protein</fullName>
    </recommendedName>
</protein>
<keyword evidence="1" id="KW-0472">Membrane</keyword>
<accession>A0ABW7DZM4</accession>
<dbReference type="RefSeq" id="WP_137960970.1">
    <property type="nucleotide sequence ID" value="NZ_JBEXQE010000002.1"/>
</dbReference>
<name>A0ABW7DZM4_STRRO</name>
<comment type="caution">
    <text evidence="2">The sequence shown here is derived from an EMBL/GenBank/DDBJ whole genome shotgun (WGS) entry which is preliminary data.</text>
</comment>
<evidence type="ECO:0008006" key="4">
    <source>
        <dbReference type="Google" id="ProtNLM"/>
    </source>
</evidence>
<reference evidence="2 3" key="1">
    <citation type="submission" date="2024-10" db="EMBL/GenBank/DDBJ databases">
        <title>Draft genome assembly of a novel steroid transforming actinomycete isolated from African clawed frog Xenopus laevis.</title>
        <authorList>
            <person name="Bragin E."/>
            <person name="Kollerov V."/>
            <person name="Donova M.V."/>
        </authorList>
    </citation>
    <scope>NUCLEOTIDE SEQUENCE [LARGE SCALE GENOMIC DNA]</scope>
    <source>
        <strain evidence="2 3">MTOC-St3</strain>
    </source>
</reference>
<dbReference type="EMBL" id="JBIENY010000193">
    <property type="protein sequence ID" value="MFG6296321.1"/>
    <property type="molecule type" value="Genomic_DNA"/>
</dbReference>
<dbReference type="Proteomes" id="UP001605990">
    <property type="component" value="Unassembled WGS sequence"/>
</dbReference>
<keyword evidence="1" id="KW-1133">Transmembrane helix</keyword>
<evidence type="ECO:0000313" key="3">
    <source>
        <dbReference type="Proteomes" id="UP001605990"/>
    </source>
</evidence>